<dbReference type="SUPFAM" id="SSF47986">
    <property type="entry name" value="DEATH domain"/>
    <property type="match status" value="2"/>
</dbReference>
<reference evidence="3 4" key="1">
    <citation type="submission" date="2024-11" db="EMBL/GenBank/DDBJ databases">
        <title>Chromosome-level genome assembly of the freshwater bivalve Anodonta woodiana.</title>
        <authorList>
            <person name="Chen X."/>
        </authorList>
    </citation>
    <scope>NUCLEOTIDE SEQUENCE [LARGE SCALE GENOMIC DNA]</scope>
    <source>
        <strain evidence="3">MN2024</strain>
        <tissue evidence="3">Gills</tissue>
    </source>
</reference>
<protein>
    <recommendedName>
        <fullName evidence="2">CARD domain-containing protein</fullName>
    </recommendedName>
</protein>
<keyword evidence="4" id="KW-1185">Reference proteome</keyword>
<dbReference type="Gene3D" id="1.25.40.10">
    <property type="entry name" value="Tetratricopeptide repeat domain"/>
    <property type="match status" value="1"/>
</dbReference>
<dbReference type="Proteomes" id="UP001634394">
    <property type="component" value="Unassembled WGS sequence"/>
</dbReference>
<dbReference type="PROSITE" id="PS50209">
    <property type="entry name" value="CARD"/>
    <property type="match status" value="2"/>
</dbReference>
<accession>A0ABD3UUA4</accession>
<feature type="domain" description="CARD" evidence="2">
    <location>
        <begin position="163"/>
        <end position="238"/>
    </location>
</feature>
<dbReference type="EMBL" id="JBJQND010000015">
    <property type="protein sequence ID" value="KAL3853054.1"/>
    <property type="molecule type" value="Genomic_DNA"/>
</dbReference>
<dbReference type="EMBL" id="JBJQND010000015">
    <property type="protein sequence ID" value="KAL3853053.1"/>
    <property type="molecule type" value="Genomic_DNA"/>
</dbReference>
<dbReference type="PANTHER" id="PTHR15034:SF5">
    <property type="entry name" value="DEATH DOMAIN-CONTAINING PROTEIN CRADD"/>
    <property type="match status" value="1"/>
</dbReference>
<comment type="caution">
    <text evidence="3">The sequence shown here is derived from an EMBL/GenBank/DDBJ whole genome shotgun (WGS) entry which is preliminary data.</text>
</comment>
<evidence type="ECO:0000313" key="3">
    <source>
        <dbReference type="EMBL" id="KAL3853054.1"/>
    </source>
</evidence>
<gene>
    <name evidence="3" type="ORF">ACJMK2_016636</name>
</gene>
<name>A0ABD3UUA4_SINWO</name>
<sequence>MDPNEKRLLRENQVALVADLEPKYVLEYLLEDGVLTENDVELIANGKTRRERCQLLLSMLPKRGPSAYGSFRRALRAEKLYPDLEKILGAGKRDLDSTLHRRNSHNNEKTEVKSEYVLSDNEETNIKNVAEVRRACDKCIDFISQIDKDSEFSSLCRKYCCLLLDNIEPVDIFDLHFQEQILGDDDFERIRGGCTRKDRCKIMLQLLADSQNEKVVSVFKNSLKKKYAYILNVIDTKAGETTQTSSCMHVQPIIDGIPIEKERSSAQASEDTTNTTTERESETDPNQIDGAVLILSSNLRGEIKSQSDVKNRQKGHARAMLALSSDSDIDEKNVLKSRRKLRKTQKSTKADTACKYQNTITPDQSETNVSSILAIHPGAVAPFQLPNKRLVVTFNFLSTMINQGNFEKFESLSSDLGKKYHQEPDMQCLLGYLHASRDLFRTDFESAKKHINSSLEIAPKTSNPKYFTLELFTAKTRMYITQKKLEKLQETLDDAKMMIETDPVGCTGRAAGWLYMNDARNITAQIAMLNFRKDQSFQTYTWLHEKAKTSFQKALTNFQQDGGKDGPFGFGYALCRLVILLLRCGDNGLTMDVLSPPKEDVKQASELLEQLENSQIAIPKILEVHYLLAKSDYQFRRGNTIRALEHAQSAWNLSTELNMREFTEHAHNRLVFLKTKNCLIIEEVDEEEINQILLGESSDTCLKSE</sequence>
<dbReference type="InterPro" id="IPR011990">
    <property type="entry name" value="TPR-like_helical_dom_sf"/>
</dbReference>
<proteinExistence type="predicted"/>
<dbReference type="Pfam" id="PF00619">
    <property type="entry name" value="CARD"/>
    <property type="match status" value="1"/>
</dbReference>
<dbReference type="InterPro" id="IPR037939">
    <property type="entry name" value="CRADD"/>
</dbReference>
<dbReference type="SMART" id="SM00114">
    <property type="entry name" value="CARD"/>
    <property type="match status" value="1"/>
</dbReference>
<organism evidence="3 4">
    <name type="scientific">Sinanodonta woodiana</name>
    <name type="common">Chinese pond mussel</name>
    <name type="synonym">Anodonta woodiana</name>
    <dbReference type="NCBI Taxonomy" id="1069815"/>
    <lineage>
        <taxon>Eukaryota</taxon>
        <taxon>Metazoa</taxon>
        <taxon>Spiralia</taxon>
        <taxon>Lophotrochozoa</taxon>
        <taxon>Mollusca</taxon>
        <taxon>Bivalvia</taxon>
        <taxon>Autobranchia</taxon>
        <taxon>Heteroconchia</taxon>
        <taxon>Palaeoheterodonta</taxon>
        <taxon>Unionida</taxon>
        <taxon>Unionoidea</taxon>
        <taxon>Unionidae</taxon>
        <taxon>Unioninae</taxon>
        <taxon>Sinanodonta</taxon>
    </lineage>
</organism>
<evidence type="ECO:0000259" key="2">
    <source>
        <dbReference type="PROSITE" id="PS50209"/>
    </source>
</evidence>
<dbReference type="Gene3D" id="1.10.533.10">
    <property type="entry name" value="Death Domain, Fas"/>
    <property type="match status" value="2"/>
</dbReference>
<dbReference type="PANTHER" id="PTHR15034">
    <property type="entry name" value="DEATH DOMAIN-CONTAINING PROTEIN CRADD"/>
    <property type="match status" value="1"/>
</dbReference>
<dbReference type="InterPro" id="IPR011029">
    <property type="entry name" value="DEATH-like_dom_sf"/>
</dbReference>
<feature type="domain" description="CARD" evidence="2">
    <location>
        <begin position="1"/>
        <end position="76"/>
    </location>
</feature>
<evidence type="ECO:0000313" key="4">
    <source>
        <dbReference type="Proteomes" id="UP001634394"/>
    </source>
</evidence>
<feature type="region of interest" description="Disordered" evidence="1">
    <location>
        <begin position="258"/>
        <end position="289"/>
    </location>
</feature>
<dbReference type="CDD" id="cd01671">
    <property type="entry name" value="CARD"/>
    <property type="match status" value="2"/>
</dbReference>
<evidence type="ECO:0000256" key="1">
    <source>
        <dbReference type="SAM" id="MobiDB-lite"/>
    </source>
</evidence>
<dbReference type="AlphaFoldDB" id="A0ABD3UUA4"/>
<dbReference type="InterPro" id="IPR001315">
    <property type="entry name" value="CARD"/>
</dbReference>